<accession>A0A8H7SQP0</accession>
<sequence>MYSRLVEDTTKRNIIEEVPIFKNKEEGQLWKCPFCDPESTAYRLNVPASSEVQELRRAKLLIKDHVELHKKDLLNQLAAKRELTQYEKARSDSSKRVRLWITGTINDRRLYEDDPL</sequence>
<dbReference type="AlphaFoldDB" id="A0A8H7SQP0"/>
<dbReference type="Proteomes" id="UP000613177">
    <property type="component" value="Unassembled WGS sequence"/>
</dbReference>
<dbReference type="EMBL" id="JAEPRE010000040">
    <property type="protein sequence ID" value="KAG2235049.1"/>
    <property type="molecule type" value="Genomic_DNA"/>
</dbReference>
<organism evidence="1 2">
    <name type="scientific">Thamnidium elegans</name>
    <dbReference type="NCBI Taxonomy" id="101142"/>
    <lineage>
        <taxon>Eukaryota</taxon>
        <taxon>Fungi</taxon>
        <taxon>Fungi incertae sedis</taxon>
        <taxon>Mucoromycota</taxon>
        <taxon>Mucoromycotina</taxon>
        <taxon>Mucoromycetes</taxon>
        <taxon>Mucorales</taxon>
        <taxon>Mucorineae</taxon>
        <taxon>Mucoraceae</taxon>
        <taxon>Thamnidium</taxon>
    </lineage>
</organism>
<reference evidence="1" key="1">
    <citation type="submission" date="2021-01" db="EMBL/GenBank/DDBJ databases">
        <title>Metabolic potential, ecology and presence of endohyphal bacteria is reflected in genomic diversity of Mucoromycotina.</title>
        <authorList>
            <person name="Muszewska A."/>
            <person name="Okrasinska A."/>
            <person name="Steczkiewicz K."/>
            <person name="Drgas O."/>
            <person name="Orlowska M."/>
            <person name="Perlinska-Lenart U."/>
            <person name="Aleksandrzak-Piekarczyk T."/>
            <person name="Szatraj K."/>
            <person name="Zielenkiewicz U."/>
            <person name="Pilsyk S."/>
            <person name="Malc E."/>
            <person name="Mieczkowski P."/>
            <person name="Kruszewska J.S."/>
            <person name="Biernat P."/>
            <person name="Pawlowska J."/>
        </authorList>
    </citation>
    <scope>NUCLEOTIDE SEQUENCE</scope>
    <source>
        <strain evidence="1">WA0000018081</strain>
    </source>
</reference>
<proteinExistence type="predicted"/>
<keyword evidence="2" id="KW-1185">Reference proteome</keyword>
<comment type="caution">
    <text evidence="1">The sequence shown here is derived from an EMBL/GenBank/DDBJ whole genome shotgun (WGS) entry which is preliminary data.</text>
</comment>
<name>A0A8H7SQP0_9FUNG</name>
<evidence type="ECO:0000313" key="1">
    <source>
        <dbReference type="EMBL" id="KAG2235049.1"/>
    </source>
</evidence>
<protein>
    <submittedName>
        <fullName evidence="1">Uncharacterized protein</fullName>
    </submittedName>
</protein>
<evidence type="ECO:0000313" key="2">
    <source>
        <dbReference type="Proteomes" id="UP000613177"/>
    </source>
</evidence>
<gene>
    <name evidence="1" type="ORF">INT48_008972</name>
</gene>